<evidence type="ECO:0000313" key="1">
    <source>
        <dbReference type="EMBL" id="OIQ55879.1"/>
    </source>
</evidence>
<gene>
    <name evidence="1" type="ORF">MOTE_23790</name>
</gene>
<dbReference type="EMBL" id="MDDC01000024">
    <property type="protein sequence ID" value="OIQ55879.1"/>
    <property type="molecule type" value="Genomic_DNA"/>
</dbReference>
<name>A0A1J5NIZ6_NEOTH</name>
<evidence type="ECO:0008006" key="3">
    <source>
        <dbReference type="Google" id="ProtNLM"/>
    </source>
</evidence>
<accession>A0A1J5NIZ6</accession>
<organism evidence="1 2">
    <name type="scientific">Neomoorella thermoacetica</name>
    <name type="common">Clostridium thermoaceticum</name>
    <dbReference type="NCBI Taxonomy" id="1525"/>
    <lineage>
        <taxon>Bacteria</taxon>
        <taxon>Bacillati</taxon>
        <taxon>Bacillota</taxon>
        <taxon>Clostridia</taxon>
        <taxon>Neomoorellales</taxon>
        <taxon>Neomoorellaceae</taxon>
        <taxon>Neomoorella</taxon>
    </lineage>
</organism>
<reference evidence="1 2" key="1">
    <citation type="submission" date="2016-08" db="EMBL/GenBank/DDBJ databases">
        <title>Genome-based comparison of Moorella thermoacetic strains.</title>
        <authorList>
            <person name="Poehlein A."/>
            <person name="Bengelsdorf F.R."/>
            <person name="Esser C."/>
            <person name="Duerre P."/>
            <person name="Daniel R."/>
        </authorList>
    </citation>
    <scope>NUCLEOTIDE SEQUENCE [LARGE SCALE GENOMIC DNA]</scope>
    <source>
        <strain evidence="1 2">DSM 21394</strain>
    </source>
</reference>
<proteinExistence type="predicted"/>
<sequence length="1544" mass="177192">MNDINWWAIRPLNGSQNKGFEELCAQLARSEISNNARFVRNASPDAGVECYAIFPDGSEWGWQAKYFNTLESNQWADIDDSVETALKKHPHLIRYYVCVPLDLPDARLPNQKSARQKWEEHVVKWKRWAAETGMSVDFVWWGSHELLTRLTYPEHSGRVRYFFDVKRFDRPWFEARLDEALKTAGPRYTPEIHVDLPIAFEFDAFGRTERFFDHLKARARELRKELRSFRYTNFLDTPTGEDASDILASVTKITTLTEQLLVKLGEIKPEPVGKLPLREITSQADQIVKVVEDFEQILVMHERVFDSQERNSGKSETGAAYRENPFPYLRHRLWALKRELWDLCESLKHAEHVASSTLLLLTGDAGTGKTHLLCDIAKKRIEESRPTVLLMGQRFVSDEEPWTQALQQLDLRNLSVEEFVSALEAAAQAAGCRALVMVDAFNEGAGRRIWPTHLAAFLAQLERSPWIGMVLAVRSSFEEVIIPEEVRNRAVTIRHQGFADHEYDATKTFFTYYGLELPSTPLLSPEFRNPLFLKTLCRGLQARGERRLPRGFRGITATFELFLSAINDRLARELDFNPKSPLVCRALNEFAKAFVTTGKPWLPLTQAEEMVNALLPGRSFERSLYRGLVAEGVLVEDVLTHKDVGQEEIVFIAYERLADHLIAKFLLDKHLDVLTPDAAFAQHAQLGFLYDSKQYVSSGLLEALCTQVPERTGQELLELAPALKDRWNIGEAFRQSLIWRDPKAFSDTTGKILNNLIRTEHDLHETLDVLLTVATLPEHPLNAKFLDQRLRRDSMPDRDAWWSIYLHHSWGSQGAVDRLVDWASTVTSNDTLDDEVIDLCATTLAWMLTTSNRFLRDRATEALVNLLTGRLDAVIRLVERFADVDDPYVVERVYAVAYGTAMKSHDPEQVGALAVCVYNRVFANGAPPPHILLRDYARGVVERALNLGARIDVEVKRIRPPYKSIWPAIPTEEEIKPLLPDWSRGSHDSGDLEWARNRIGSSVMDDDFARYVIGTNTVSTNWLSLRLDEPAWQPPDERQAALIAEFSEEEKEAWKAFDSADKELEEALLWLTLITFTERNWSEEREATLPPQIQTLQHKRETAFDNLKAALTKEHVQRLTQILEAKDRSTDPPCFDLRLIQRYILWRVFDLGWTTERFGYFDRFVIGYRGREARKAERIGKKYQWIAYHEIMAFVADHFQYREQHQENEGDKTYEGPWQEHLRDIDPSCTLRSTPGGTSWVGHSPAWWGPVTYDNWDTPENPLEWVKYYNDLPSVQELLIVKCPEDGSRWVNLQGYFSWQQKPPADREPSDIERRELWYICTGYLIRREDVEAFMEWAEDVDFWGRWMPEPPEVYRMFLGEYAWSPAFRYFQQPYYGDEGWTQPREDCPVKVKVASFEYLREIGGFDCSVDESYTLRLPAIDLVAGLGLRWAGKGADFVDASGRLTAFDPTAHEDGPSALLLRLDGLTEFLAREKLALCWTILGEKRVLGAGFTPSYHASMRISGAYKLGSGGPEGFLKCLLEGKTQGDNSSSLFPIMTLRTTG</sequence>
<comment type="caution">
    <text evidence="1">The sequence shown here is derived from an EMBL/GenBank/DDBJ whole genome shotgun (WGS) entry which is preliminary data.</text>
</comment>
<evidence type="ECO:0000313" key="2">
    <source>
        <dbReference type="Proteomes" id="UP000182811"/>
    </source>
</evidence>
<protein>
    <recommendedName>
        <fullName evidence="3">ATP-binding protein</fullName>
    </recommendedName>
</protein>
<dbReference type="NCBIfam" id="NF041813">
    <property type="entry name" value="Avs2"/>
    <property type="match status" value="1"/>
</dbReference>
<dbReference type="Gene3D" id="3.40.50.300">
    <property type="entry name" value="P-loop containing nucleotide triphosphate hydrolases"/>
    <property type="match status" value="1"/>
</dbReference>
<dbReference type="Proteomes" id="UP000182811">
    <property type="component" value="Unassembled WGS sequence"/>
</dbReference>
<dbReference type="InterPro" id="IPR027417">
    <property type="entry name" value="P-loop_NTPase"/>
</dbReference>